<accession>A0ABS7UCA3</accession>
<dbReference type="PANTHER" id="PTHR39217">
    <property type="match status" value="1"/>
</dbReference>
<keyword evidence="4" id="KW-1185">Reference proteome</keyword>
<comment type="caution">
    <text evidence="3">The sequence shown here is derived from an EMBL/GenBank/DDBJ whole genome shotgun (WGS) entry which is preliminary data.</text>
</comment>
<evidence type="ECO:0000256" key="1">
    <source>
        <dbReference type="PROSITE-ProRule" id="PRU00409"/>
    </source>
</evidence>
<dbReference type="Gene3D" id="3.30.470.20">
    <property type="entry name" value="ATP-grasp fold, B domain"/>
    <property type="match status" value="1"/>
</dbReference>
<dbReference type="InterPro" id="IPR011761">
    <property type="entry name" value="ATP-grasp"/>
</dbReference>
<dbReference type="PROSITE" id="PS50975">
    <property type="entry name" value="ATP_GRASP"/>
    <property type="match status" value="1"/>
</dbReference>
<evidence type="ECO:0000259" key="2">
    <source>
        <dbReference type="PROSITE" id="PS50975"/>
    </source>
</evidence>
<reference evidence="3 4" key="1">
    <citation type="submission" date="2021-09" db="EMBL/GenBank/DDBJ databases">
        <title>Whole genome sequence of Nocardioides sp. GBK3QG-3.</title>
        <authorList>
            <person name="Tuo L."/>
        </authorList>
    </citation>
    <scope>NUCLEOTIDE SEQUENCE [LARGE SCALE GENOMIC DNA]</scope>
    <source>
        <strain evidence="3 4">GBK3QG-3</strain>
    </source>
</reference>
<protein>
    <recommendedName>
        <fullName evidence="2">ATP-grasp domain-containing protein</fullName>
    </recommendedName>
</protein>
<name>A0ABS7UCA3_9ACTN</name>
<evidence type="ECO:0000313" key="4">
    <source>
        <dbReference type="Proteomes" id="UP000780875"/>
    </source>
</evidence>
<dbReference type="Proteomes" id="UP000780875">
    <property type="component" value="Unassembled WGS sequence"/>
</dbReference>
<dbReference type="InterPro" id="IPR004218">
    <property type="entry name" value="GSHS_ATP-bd"/>
</dbReference>
<keyword evidence="1" id="KW-0067">ATP-binding</keyword>
<dbReference type="InterPro" id="IPR053191">
    <property type="entry name" value="DcsG_Biosynth_Enzyme"/>
</dbReference>
<feature type="domain" description="ATP-grasp" evidence="2">
    <location>
        <begin position="96"/>
        <end position="282"/>
    </location>
</feature>
<gene>
    <name evidence="3" type="ORF">K8U61_10715</name>
</gene>
<dbReference type="PANTHER" id="PTHR39217:SF1">
    <property type="entry name" value="GLUTATHIONE SYNTHETASE"/>
    <property type="match status" value="1"/>
</dbReference>
<dbReference type="Pfam" id="PF02955">
    <property type="entry name" value="GSH-S_ATP"/>
    <property type="match status" value="1"/>
</dbReference>
<evidence type="ECO:0000313" key="3">
    <source>
        <dbReference type="EMBL" id="MBZ5738634.1"/>
    </source>
</evidence>
<dbReference type="SUPFAM" id="SSF56059">
    <property type="entry name" value="Glutathione synthetase ATP-binding domain-like"/>
    <property type="match status" value="1"/>
</dbReference>
<sequence length="290" mass="31293">MTSRPLVLLATCQWFPEGEPGHAALDAALDARGLDSRWACWDDEGVDWAEADVVAVRSTWDYDGRVGEFLGWASGIGPALLNGVEAFRWNTDKRYLLDLHAAALPVVPTRAADTVLEVRAAARELGLSVVKPRVGAGGRGLAVIDAPLAWEPGPASVGPWIVQPLVESIHHDGESSVFVFAGRPVSQVDKLPSTTDIRVHEQFGGTSRPVTLDPQAARLAAEAVAVTTELLGTEIVYARVDLMRHHGRLVVSEIEVTEPGLYLDVRPQNAEPFADAVLTIVERAGRRLHS</sequence>
<dbReference type="RefSeq" id="WP_224123001.1">
    <property type="nucleotide sequence ID" value="NZ_JAIQZJ010000005.1"/>
</dbReference>
<organism evidence="3 4">
    <name type="scientific">Nocardioides mangrovi</name>
    <dbReference type="NCBI Taxonomy" id="2874580"/>
    <lineage>
        <taxon>Bacteria</taxon>
        <taxon>Bacillati</taxon>
        <taxon>Actinomycetota</taxon>
        <taxon>Actinomycetes</taxon>
        <taxon>Propionibacteriales</taxon>
        <taxon>Nocardioidaceae</taxon>
        <taxon>Nocardioides</taxon>
    </lineage>
</organism>
<dbReference type="EMBL" id="JAIQZJ010000005">
    <property type="protein sequence ID" value="MBZ5738634.1"/>
    <property type="molecule type" value="Genomic_DNA"/>
</dbReference>
<proteinExistence type="predicted"/>
<keyword evidence="1" id="KW-0547">Nucleotide-binding</keyword>